<dbReference type="RefSeq" id="WP_160738244.1">
    <property type="nucleotide sequence ID" value="NZ_WTYQ01000001.1"/>
</dbReference>
<protein>
    <submittedName>
        <fullName evidence="1">Uncharacterized protein</fullName>
    </submittedName>
</protein>
<keyword evidence="2" id="KW-1185">Reference proteome</keyword>
<gene>
    <name evidence="1" type="ORF">GRI39_03345</name>
</gene>
<sequence>MAIRQDNMLALYCSVFFTPGKRPSFDAIWRMCEDSGNTIELRSATVGRTSLSYAGFQFELNGLSPGRPAFVPRETRNARIGVEFRSGEFESVELSLWVAKNVEFRLANPVRALTHVAAELSELPDARAVQWNRSKNLCQTERFRNAIRKWPKRDALPSEGLISICRMPDGGLQTDGLHLFSGQEVRLEPEVAEAVTESHQIALSIAQRFAREGALAAPMRIKNPFGGHLRIEPSENKRFIRVWVDVVPRPFGVTSEYRRNSGRHKGTQKWSITQWVPPSLI</sequence>
<dbReference type="OrthoDB" id="7427292at2"/>
<name>A0A845A7R5_9SPHN</name>
<evidence type="ECO:0000313" key="2">
    <source>
        <dbReference type="Proteomes" id="UP000460561"/>
    </source>
</evidence>
<dbReference type="AlphaFoldDB" id="A0A845A7R5"/>
<accession>A0A845A7R5</accession>
<dbReference type="Proteomes" id="UP000460561">
    <property type="component" value="Unassembled WGS sequence"/>
</dbReference>
<organism evidence="1 2">
    <name type="scientific">Altericroceibacterium indicum</name>
    <dbReference type="NCBI Taxonomy" id="374177"/>
    <lineage>
        <taxon>Bacteria</taxon>
        <taxon>Pseudomonadati</taxon>
        <taxon>Pseudomonadota</taxon>
        <taxon>Alphaproteobacteria</taxon>
        <taxon>Sphingomonadales</taxon>
        <taxon>Erythrobacteraceae</taxon>
        <taxon>Altericroceibacterium</taxon>
    </lineage>
</organism>
<reference evidence="1 2" key="1">
    <citation type="submission" date="2019-12" db="EMBL/GenBank/DDBJ databases">
        <title>Genomic-based taxomic classification of the family Erythrobacteraceae.</title>
        <authorList>
            <person name="Xu L."/>
        </authorList>
    </citation>
    <scope>NUCLEOTIDE SEQUENCE [LARGE SCALE GENOMIC DNA]</scope>
    <source>
        <strain evidence="1 2">DSM 18604</strain>
    </source>
</reference>
<proteinExistence type="predicted"/>
<evidence type="ECO:0000313" key="1">
    <source>
        <dbReference type="EMBL" id="MXP25081.1"/>
    </source>
</evidence>
<comment type="caution">
    <text evidence="1">The sequence shown here is derived from an EMBL/GenBank/DDBJ whole genome shotgun (WGS) entry which is preliminary data.</text>
</comment>
<dbReference type="EMBL" id="WTYQ01000001">
    <property type="protein sequence ID" value="MXP25081.1"/>
    <property type="molecule type" value="Genomic_DNA"/>
</dbReference>